<dbReference type="InterPro" id="IPR029052">
    <property type="entry name" value="Metallo-depent_PP-like"/>
</dbReference>
<dbReference type="OrthoDB" id="9773856at2"/>
<evidence type="ECO:0000259" key="2">
    <source>
        <dbReference type="Pfam" id="PF00149"/>
    </source>
</evidence>
<dbReference type="InterPro" id="IPR041796">
    <property type="entry name" value="Mre11_N"/>
</dbReference>
<reference evidence="3 4" key="1">
    <citation type="submission" date="2019-10" db="EMBL/GenBank/DDBJ databases">
        <title>The Genome Sequence of Clostridium tarantellae Isolated from Fish Brain.</title>
        <authorList>
            <person name="Bano L."/>
            <person name="Kiel M."/>
            <person name="Sales G."/>
            <person name="Doxey A.C."/>
            <person name="Mansfield M.J."/>
            <person name="Schiavone M."/>
            <person name="Rossetto O."/>
            <person name="Pirazzini M."/>
            <person name="Dobrindt U."/>
            <person name="Montecucco C."/>
        </authorList>
    </citation>
    <scope>NUCLEOTIDE SEQUENCE [LARGE SCALE GENOMIC DNA]</scope>
    <source>
        <strain evidence="3 4">DSM 3997</strain>
    </source>
</reference>
<dbReference type="Pfam" id="PF00149">
    <property type="entry name" value="Metallophos"/>
    <property type="match status" value="1"/>
</dbReference>
<dbReference type="CDD" id="cd00840">
    <property type="entry name" value="MPP_Mre11_N"/>
    <property type="match status" value="1"/>
</dbReference>
<dbReference type="PANTHER" id="PTHR30337">
    <property type="entry name" value="COMPONENT OF ATP-DEPENDENT DSDNA EXONUCLEASE"/>
    <property type="match status" value="1"/>
</dbReference>
<gene>
    <name evidence="3" type="ORF">GBZ86_11095</name>
</gene>
<dbReference type="EMBL" id="WHJC01000190">
    <property type="protein sequence ID" value="MPQ44305.1"/>
    <property type="molecule type" value="Genomic_DNA"/>
</dbReference>
<dbReference type="InterPro" id="IPR004843">
    <property type="entry name" value="Calcineurin-like_PHP"/>
</dbReference>
<sequence>MRSIKIIQCGDIHFDTPFKDLPKDISKLRRAELKESFSKIIDKSLEQQIDLFLLTGDMFDNFSIEKNTLIFIREELKRLNNIPVFIVTGNHDPYNSKSFYSMIKWSNNVHIFGDNVTYVELPNLNTVVYGASFTNKYCKKSKLKNFNLKSNHKNMIKLMLMHGEIVNSTEGDYNPITLNEISNSHMDYIAMGHSHKFSGINRAGNTYYAYSGCPEGRGFDECGDKGVIFGEINKGFCNLKFQPINKRKYTNLEIFINECLTNKDIKDKIIKSIPIHIREKDLFSITLKGEISEDLNICIKTLENILKKYFFYIKIKDKTNIKIDIESISKENSLRGVFYTKMLNKIDNAENEEEQELLKLALRIGIKSILEQEVNLNDN</sequence>
<dbReference type="GO" id="GO:0004527">
    <property type="term" value="F:exonuclease activity"/>
    <property type="evidence" value="ECO:0007669"/>
    <property type="project" value="UniProtKB-KW"/>
</dbReference>
<dbReference type="InterPro" id="IPR050535">
    <property type="entry name" value="DNA_Repair-Maintenance_Comp"/>
</dbReference>
<accession>A0A6I1MLL2</accession>
<dbReference type="SUPFAM" id="SSF56300">
    <property type="entry name" value="Metallo-dependent phosphatases"/>
    <property type="match status" value="1"/>
</dbReference>
<proteinExistence type="predicted"/>
<feature type="domain" description="Calcineurin-like phosphoesterase" evidence="2">
    <location>
        <begin position="4"/>
        <end position="196"/>
    </location>
</feature>
<dbReference type="Gene3D" id="3.60.21.10">
    <property type="match status" value="1"/>
</dbReference>
<keyword evidence="1" id="KW-0378">Hydrolase</keyword>
<dbReference type="RefSeq" id="WP_152890661.1">
    <property type="nucleotide sequence ID" value="NZ_WHJC01000190.1"/>
</dbReference>
<evidence type="ECO:0000313" key="3">
    <source>
        <dbReference type="EMBL" id="MPQ44305.1"/>
    </source>
</evidence>
<dbReference type="AlphaFoldDB" id="A0A6I1MLL2"/>
<name>A0A6I1MLL2_9CLOT</name>
<protein>
    <submittedName>
        <fullName evidence="3">DNA repair exonuclease</fullName>
    </submittedName>
</protein>
<keyword evidence="3" id="KW-0540">Nuclease</keyword>
<dbReference type="PANTHER" id="PTHR30337:SF7">
    <property type="entry name" value="PHOSPHOESTERASE"/>
    <property type="match status" value="1"/>
</dbReference>
<evidence type="ECO:0000256" key="1">
    <source>
        <dbReference type="ARBA" id="ARBA00022801"/>
    </source>
</evidence>
<keyword evidence="3" id="KW-0269">Exonuclease</keyword>
<organism evidence="3 4">
    <name type="scientific">Clostridium tarantellae</name>
    <dbReference type="NCBI Taxonomy" id="39493"/>
    <lineage>
        <taxon>Bacteria</taxon>
        <taxon>Bacillati</taxon>
        <taxon>Bacillota</taxon>
        <taxon>Clostridia</taxon>
        <taxon>Eubacteriales</taxon>
        <taxon>Clostridiaceae</taxon>
        <taxon>Clostridium</taxon>
    </lineage>
</organism>
<evidence type="ECO:0000313" key="4">
    <source>
        <dbReference type="Proteomes" id="UP000430345"/>
    </source>
</evidence>
<comment type="caution">
    <text evidence="3">The sequence shown here is derived from an EMBL/GenBank/DDBJ whole genome shotgun (WGS) entry which is preliminary data.</text>
</comment>
<dbReference type="Proteomes" id="UP000430345">
    <property type="component" value="Unassembled WGS sequence"/>
</dbReference>
<keyword evidence="4" id="KW-1185">Reference proteome</keyword>